<organism evidence="2 3">
    <name type="scientific">Modicisalibacter xianhensis</name>
    <dbReference type="NCBI Taxonomy" id="442341"/>
    <lineage>
        <taxon>Bacteria</taxon>
        <taxon>Pseudomonadati</taxon>
        <taxon>Pseudomonadota</taxon>
        <taxon>Gammaproteobacteria</taxon>
        <taxon>Oceanospirillales</taxon>
        <taxon>Halomonadaceae</taxon>
        <taxon>Modicisalibacter</taxon>
    </lineage>
</organism>
<dbReference type="RefSeq" id="WP_134015607.1">
    <property type="nucleotide sequence ID" value="NZ_SOEC01000002.1"/>
</dbReference>
<dbReference type="Proteomes" id="UP000294489">
    <property type="component" value="Unassembled WGS sequence"/>
</dbReference>
<evidence type="ECO:0000256" key="1">
    <source>
        <dbReference type="SAM" id="MobiDB-lite"/>
    </source>
</evidence>
<evidence type="ECO:0000313" key="2">
    <source>
        <dbReference type="EMBL" id="TDX32152.1"/>
    </source>
</evidence>
<reference evidence="2 3" key="1">
    <citation type="submission" date="2019-03" db="EMBL/GenBank/DDBJ databases">
        <title>Freshwater and sediment microbial communities from various areas in North America, analyzing microbe dynamics in response to fracking.</title>
        <authorList>
            <person name="Lamendella R."/>
        </authorList>
    </citation>
    <scope>NUCLEOTIDE SEQUENCE [LARGE SCALE GENOMIC DNA]</scope>
    <source>
        <strain evidence="2 3">6_TX</strain>
    </source>
</reference>
<proteinExistence type="predicted"/>
<accession>A0A4R8G9G3</accession>
<gene>
    <name evidence="2" type="ORF">DFO67_102101</name>
</gene>
<dbReference type="OrthoDB" id="6166833at2"/>
<dbReference type="EMBL" id="SOEC01000002">
    <property type="protein sequence ID" value="TDX32152.1"/>
    <property type="molecule type" value="Genomic_DNA"/>
</dbReference>
<sequence>MSQHPPFFHWCEPALFDEWLRIGLRRPAGHLKAVYPAEQEVFLAWRHLCEKADDPGAVFDLGDLHEVMDQLQEKERNFAAIRRVVLPRLNILSHAGVLWRERASPMGMKRAYRFALRSPLEVATGWVGGPSDSQENKATAKLDKRRQNANDKLVEATYRHLMRLGYVAQPVECEEPGDSEPWTLHLISQLIERCSRANSRSEEEYLEAVIRLNGEPVQIEAGRVYRKWENSLEYGLVTADDAQLILAILTLAMQNITKDLEAGVSPPRNRITFDLYELSKMLSPSGDRYAYQLYQQSMARIINTEYRLTPLANDGAPRSRVSLRLVEDVVEGEDTEGFIDGDTWNPSSNMRYFSFSLNSHIWRGLVNGHDWLVHPKLLYERNGLVHKVYHHLRTNAGQEEPYVVTGEALMYLLNISPGKNASRGRTKFCRDLEQLLKARGESEPLLFTRQDEAMTLRLYDLDLVIHRDESAHKGGLRIEALQSPETQLLLQRQEARLRELRAMSSRGDIPRLGGDGNSPPALQK</sequence>
<evidence type="ECO:0000313" key="3">
    <source>
        <dbReference type="Proteomes" id="UP000294489"/>
    </source>
</evidence>
<protein>
    <submittedName>
        <fullName evidence="2">Replication initiator protein A</fullName>
    </submittedName>
</protein>
<dbReference type="AlphaFoldDB" id="A0A4R8G9G3"/>
<feature type="region of interest" description="Disordered" evidence="1">
    <location>
        <begin position="502"/>
        <end position="524"/>
    </location>
</feature>
<name>A0A4R8G9G3_9GAMM</name>
<comment type="caution">
    <text evidence="2">The sequence shown here is derived from an EMBL/GenBank/DDBJ whole genome shotgun (WGS) entry which is preliminary data.</text>
</comment>